<evidence type="ECO:0000256" key="1">
    <source>
        <dbReference type="SAM" id="MobiDB-lite"/>
    </source>
</evidence>
<proteinExistence type="predicted"/>
<accession>A0ABR4CEH3</accession>
<feature type="transmembrane region" description="Helical" evidence="2">
    <location>
        <begin position="6"/>
        <end position="26"/>
    </location>
</feature>
<evidence type="ECO:0000256" key="2">
    <source>
        <dbReference type="SAM" id="Phobius"/>
    </source>
</evidence>
<reference evidence="3 4" key="1">
    <citation type="journal article" date="2024" name="Commun. Biol.">
        <title>Comparative genomic analysis of thermophilic fungi reveals convergent evolutionary adaptations and gene losses.</title>
        <authorList>
            <person name="Steindorff A.S."/>
            <person name="Aguilar-Pontes M.V."/>
            <person name="Robinson A.J."/>
            <person name="Andreopoulos B."/>
            <person name="LaButti K."/>
            <person name="Kuo A."/>
            <person name="Mondo S."/>
            <person name="Riley R."/>
            <person name="Otillar R."/>
            <person name="Haridas S."/>
            <person name="Lipzen A."/>
            <person name="Grimwood J."/>
            <person name="Schmutz J."/>
            <person name="Clum A."/>
            <person name="Reid I.D."/>
            <person name="Moisan M.C."/>
            <person name="Butler G."/>
            <person name="Nguyen T.T.M."/>
            <person name="Dewar K."/>
            <person name="Conant G."/>
            <person name="Drula E."/>
            <person name="Henrissat B."/>
            <person name="Hansel C."/>
            <person name="Singer S."/>
            <person name="Hutchinson M.I."/>
            <person name="de Vries R.P."/>
            <person name="Natvig D.O."/>
            <person name="Powell A.J."/>
            <person name="Tsang A."/>
            <person name="Grigoriev I.V."/>
        </authorList>
    </citation>
    <scope>NUCLEOTIDE SEQUENCE [LARGE SCALE GENOMIC DNA]</scope>
    <source>
        <strain evidence="3 4">CBS 494.80</strain>
    </source>
</reference>
<keyword evidence="2" id="KW-1133">Transmembrane helix</keyword>
<gene>
    <name evidence="3" type="ORF">VTL71DRAFT_16238</name>
</gene>
<sequence>MKKKAIRLIDCVTIHNFIITSIIILYHRGTRPRLHLTAPATSNYYSHYRTRLLFFDTNTNRTSTLLPATFLKIQPIPNHRLLDLHLPQTKTSRILAILHAPSPLPLTRRARTATTSTRLLPTTSICLKPASSELRSLRSTSVNLKLHTTHYTLHTTRDQDQDQSIRSVLDADQHSPNPNTRGSKLPPASEYHKRVGTCHRTISFPTPAFFCALHRTALLHLLRRPISSYIIYCRSRLPLPHCTALATTRIEIRADYYYYY</sequence>
<protein>
    <submittedName>
        <fullName evidence="3">Uncharacterized protein</fullName>
    </submittedName>
</protein>
<dbReference type="EMBL" id="JAZHXI010000009">
    <property type="protein sequence ID" value="KAL2068140.1"/>
    <property type="molecule type" value="Genomic_DNA"/>
</dbReference>
<evidence type="ECO:0000313" key="4">
    <source>
        <dbReference type="Proteomes" id="UP001595075"/>
    </source>
</evidence>
<organism evidence="3 4">
    <name type="scientific">Oculimacula yallundae</name>
    <dbReference type="NCBI Taxonomy" id="86028"/>
    <lineage>
        <taxon>Eukaryota</taxon>
        <taxon>Fungi</taxon>
        <taxon>Dikarya</taxon>
        <taxon>Ascomycota</taxon>
        <taxon>Pezizomycotina</taxon>
        <taxon>Leotiomycetes</taxon>
        <taxon>Helotiales</taxon>
        <taxon>Ploettnerulaceae</taxon>
        <taxon>Oculimacula</taxon>
    </lineage>
</organism>
<keyword evidence="4" id="KW-1185">Reference proteome</keyword>
<name>A0ABR4CEH3_9HELO</name>
<comment type="caution">
    <text evidence="3">The sequence shown here is derived from an EMBL/GenBank/DDBJ whole genome shotgun (WGS) entry which is preliminary data.</text>
</comment>
<keyword evidence="2" id="KW-0812">Transmembrane</keyword>
<evidence type="ECO:0000313" key="3">
    <source>
        <dbReference type="EMBL" id="KAL2068140.1"/>
    </source>
</evidence>
<feature type="region of interest" description="Disordered" evidence="1">
    <location>
        <begin position="170"/>
        <end position="190"/>
    </location>
</feature>
<dbReference type="Proteomes" id="UP001595075">
    <property type="component" value="Unassembled WGS sequence"/>
</dbReference>
<keyword evidence="2" id="KW-0472">Membrane</keyword>